<protein>
    <submittedName>
        <fullName evidence="2">Uncharacterized protein</fullName>
    </submittedName>
</protein>
<dbReference type="PANTHER" id="PTHR47534">
    <property type="entry name" value="YALI0E05731P"/>
    <property type="match status" value="1"/>
</dbReference>
<dbReference type="GO" id="GO:0016491">
    <property type="term" value="F:oxidoreductase activity"/>
    <property type="evidence" value="ECO:0007669"/>
    <property type="project" value="UniProtKB-KW"/>
</dbReference>
<dbReference type="Gene3D" id="3.40.50.720">
    <property type="entry name" value="NAD(P)-binding Rossmann-like Domain"/>
    <property type="match status" value="1"/>
</dbReference>
<keyword evidence="1" id="KW-0560">Oxidoreductase</keyword>
<dbReference type="AlphaFoldDB" id="A0AAN6GV39"/>
<gene>
    <name evidence="2" type="ORF">OC846_000688</name>
</gene>
<proteinExistence type="predicted"/>
<dbReference type="EMBL" id="JAPDMZ010000008">
    <property type="protein sequence ID" value="KAK0557042.1"/>
    <property type="molecule type" value="Genomic_DNA"/>
</dbReference>
<dbReference type="PANTHER" id="PTHR47534:SF3">
    <property type="entry name" value="ALCOHOL DEHYDROGENASE-LIKE C-TERMINAL DOMAIN-CONTAINING PROTEIN"/>
    <property type="match status" value="1"/>
</dbReference>
<name>A0AAN6GV39_9BASI</name>
<dbReference type="InterPro" id="IPR002347">
    <property type="entry name" value="SDR_fam"/>
</dbReference>
<organism evidence="2 3">
    <name type="scientific">Tilletia horrida</name>
    <dbReference type="NCBI Taxonomy" id="155126"/>
    <lineage>
        <taxon>Eukaryota</taxon>
        <taxon>Fungi</taxon>
        <taxon>Dikarya</taxon>
        <taxon>Basidiomycota</taxon>
        <taxon>Ustilaginomycotina</taxon>
        <taxon>Exobasidiomycetes</taxon>
        <taxon>Tilletiales</taxon>
        <taxon>Tilletiaceae</taxon>
        <taxon>Tilletia</taxon>
    </lineage>
</organism>
<evidence type="ECO:0000313" key="3">
    <source>
        <dbReference type="Proteomes" id="UP001176517"/>
    </source>
</evidence>
<keyword evidence="3" id="KW-1185">Reference proteome</keyword>
<dbReference type="InterPro" id="IPR052228">
    <property type="entry name" value="Sec_Metab_Biosynth_Oxidored"/>
</dbReference>
<dbReference type="InterPro" id="IPR036291">
    <property type="entry name" value="NAD(P)-bd_dom_sf"/>
</dbReference>
<accession>A0AAN6GV39</accession>
<dbReference type="Proteomes" id="UP001176517">
    <property type="component" value="Unassembled WGS sequence"/>
</dbReference>
<comment type="caution">
    <text evidence="2">The sequence shown here is derived from an EMBL/GenBank/DDBJ whole genome shotgun (WGS) entry which is preliminary data.</text>
</comment>
<reference evidence="2" key="1">
    <citation type="journal article" date="2023" name="PhytoFront">
        <title>Draft Genome Resources of Seven Strains of Tilletia horrida, Causal Agent of Kernel Smut of Rice.</title>
        <authorList>
            <person name="Khanal S."/>
            <person name="Antony Babu S."/>
            <person name="Zhou X.G."/>
        </authorList>
    </citation>
    <scope>NUCLEOTIDE SEQUENCE</scope>
    <source>
        <strain evidence="2">TX6</strain>
    </source>
</reference>
<dbReference type="SUPFAM" id="SSF51735">
    <property type="entry name" value="NAD(P)-binding Rossmann-fold domains"/>
    <property type="match status" value="1"/>
</dbReference>
<evidence type="ECO:0000313" key="2">
    <source>
        <dbReference type="EMBL" id="KAK0557042.1"/>
    </source>
</evidence>
<dbReference type="Pfam" id="PF00106">
    <property type="entry name" value="adh_short"/>
    <property type="match status" value="1"/>
</dbReference>
<evidence type="ECO:0000256" key="1">
    <source>
        <dbReference type="ARBA" id="ARBA00023002"/>
    </source>
</evidence>
<sequence length="321" mass="34720">MVGLKELATANKGIDLDQQRALVAGGTQGIGAGIAERFAKAGAGVWIIGRNEQKANEVLAKLRQASAEYATQNAKSTGSSSAQHEFFKADLSDPKEMDRVTAEINKRAGRAGVDYLVECQGGPPTGTFKPIGSSEFAFSVQCLSRFRIAERLLQAGTIKQGVLIVAVPGMGGKSLDVDDVDFRKKYDAGRWWGGPIGMARMGLRDSAVLDCVAQSFAKKYPSQSFIHVAPGAVATEAPANVGFPWPIPTLARIFMPYIARRPSDFAEMPFYLLANPEGKKLLRNGELNGFGPWMGRQSVSACAQDDTLRDRLWDRLQGFFA</sequence>